<name>A0ABV4ID87_9BURK</name>
<evidence type="ECO:0000256" key="1">
    <source>
        <dbReference type="SAM" id="Phobius"/>
    </source>
</evidence>
<dbReference type="InterPro" id="IPR017850">
    <property type="entry name" value="Alkaline_phosphatase_core_sf"/>
</dbReference>
<dbReference type="EMBL" id="JBGJLR010000010">
    <property type="protein sequence ID" value="MEZ2739802.1"/>
    <property type="molecule type" value="Genomic_DNA"/>
</dbReference>
<reference evidence="3 4" key="1">
    <citation type="submission" date="2024-08" db="EMBL/GenBank/DDBJ databases">
        <authorList>
            <person name="Feng Z."/>
            <person name="Ronholm J."/>
        </authorList>
    </citation>
    <scope>NUCLEOTIDE SEQUENCE [LARGE SCALE GENOMIC DNA]</scope>
    <source>
        <strain evidence="3 4">4-AB0-8</strain>
    </source>
</reference>
<keyword evidence="1" id="KW-0472">Membrane</keyword>
<dbReference type="Gene3D" id="3.40.720.10">
    <property type="entry name" value="Alkaline Phosphatase, subunit A"/>
    <property type="match status" value="1"/>
</dbReference>
<dbReference type="InterPro" id="IPR040423">
    <property type="entry name" value="PEA_transferase"/>
</dbReference>
<dbReference type="InterPro" id="IPR000917">
    <property type="entry name" value="Sulfatase_N"/>
</dbReference>
<feature type="transmembrane region" description="Helical" evidence="1">
    <location>
        <begin position="106"/>
        <end position="128"/>
    </location>
</feature>
<sequence length="506" mass="56641">MHSDNNKHLLWRGLLGWAFLFLPALLEGISTPAIGLWLASVFLFWAFMLWRPALVLALLFLLTVGTVNVVHIGFFGNLADQIFLATAQRTNWEETREFIGVLPWKWVTVAALWLVAGIFAAVQVWKLAPLLKRPSWPWKVALLGLAIWVVFIAFALAKRYSFEEVTRKLKTIYPMHIVRAWTAQQQLTEQLFYTPKLPSTTAQTPQVDTLVVVIGESASAERWSLLGYQQADTNGALAEMQNLQVVRAMAHGLNTAAALPYLLTGMSAQQSVEELAPSFLDIAQHAGYKTFVLSNSRYHSSVEDFYGVTFRRAADSFVKVGNGDWDGVLTAPLEAALHDPAPKKLIVLHTYGSHFQVQERYPRSAVRFADVYDNSLRYTSDLLVQWIQRIEQSTTQQQTAMLIYSSDHGVAMPPCADHYRTGSGLSSLQVPLLVWSNLALSAQRAALPQFADHEREHLVRSNAEVADIAVAALGFPDALKPSHRRELSFNGLDWTELQQRDACSLQ</sequence>
<feature type="transmembrane region" description="Helical" evidence="1">
    <location>
        <begin position="55"/>
        <end position="74"/>
    </location>
</feature>
<dbReference type="PANTHER" id="PTHR30443:SF2">
    <property type="entry name" value="PHOSPHOETHANOLAMINE TRANSFERASE EPTC"/>
    <property type="match status" value="1"/>
</dbReference>
<dbReference type="RefSeq" id="WP_370892361.1">
    <property type="nucleotide sequence ID" value="NZ_JBGJLR010000010.1"/>
</dbReference>
<feature type="transmembrane region" description="Helical" evidence="1">
    <location>
        <begin position="140"/>
        <end position="157"/>
    </location>
</feature>
<evidence type="ECO:0000313" key="4">
    <source>
        <dbReference type="Proteomes" id="UP001567350"/>
    </source>
</evidence>
<feature type="domain" description="Sulfatase N-terminal" evidence="2">
    <location>
        <begin position="209"/>
        <end position="443"/>
    </location>
</feature>
<gene>
    <name evidence="3" type="ORF">ACBP88_10155</name>
</gene>
<comment type="caution">
    <text evidence="3">The sequence shown here is derived from an EMBL/GenBank/DDBJ whole genome shotgun (WGS) entry which is preliminary data.</text>
</comment>
<keyword evidence="1" id="KW-0812">Transmembrane</keyword>
<dbReference type="PANTHER" id="PTHR30443">
    <property type="entry name" value="INNER MEMBRANE PROTEIN"/>
    <property type="match status" value="1"/>
</dbReference>
<feature type="transmembrane region" description="Helical" evidence="1">
    <location>
        <begin position="32"/>
        <end position="50"/>
    </location>
</feature>
<keyword evidence="4" id="KW-1185">Reference proteome</keyword>
<dbReference type="Pfam" id="PF00884">
    <property type="entry name" value="Sulfatase"/>
    <property type="match status" value="1"/>
</dbReference>
<evidence type="ECO:0000259" key="2">
    <source>
        <dbReference type="Pfam" id="PF00884"/>
    </source>
</evidence>
<dbReference type="SUPFAM" id="SSF53649">
    <property type="entry name" value="Alkaline phosphatase-like"/>
    <property type="match status" value="1"/>
</dbReference>
<proteinExistence type="predicted"/>
<accession>A0ABV4ID87</accession>
<dbReference type="Proteomes" id="UP001567350">
    <property type="component" value="Unassembled WGS sequence"/>
</dbReference>
<evidence type="ECO:0000313" key="3">
    <source>
        <dbReference type="EMBL" id="MEZ2739802.1"/>
    </source>
</evidence>
<protein>
    <submittedName>
        <fullName evidence="3">Sulfatase-like hydrolase/transferase</fullName>
    </submittedName>
</protein>
<keyword evidence="1" id="KW-1133">Transmembrane helix</keyword>
<organism evidence="3 4">
    <name type="scientific">Comamonas jiangduensis</name>
    <dbReference type="NCBI Taxonomy" id="1194168"/>
    <lineage>
        <taxon>Bacteria</taxon>
        <taxon>Pseudomonadati</taxon>
        <taxon>Pseudomonadota</taxon>
        <taxon>Betaproteobacteria</taxon>
        <taxon>Burkholderiales</taxon>
        <taxon>Comamonadaceae</taxon>
        <taxon>Comamonas</taxon>
    </lineage>
</organism>